<dbReference type="AlphaFoldDB" id="A0A348AQH2"/>
<accession>A0A348AQH2</accession>
<dbReference type="OrthoDB" id="1808878at2"/>
<dbReference type="SUPFAM" id="SSF54523">
    <property type="entry name" value="Pili subunits"/>
    <property type="match status" value="1"/>
</dbReference>
<keyword evidence="1" id="KW-0812">Transmembrane</keyword>
<evidence type="ECO:0000313" key="2">
    <source>
        <dbReference type="EMBL" id="BBB93320.1"/>
    </source>
</evidence>
<dbReference type="EMBL" id="AP018449">
    <property type="protein sequence ID" value="BBB93320.1"/>
    <property type="molecule type" value="Genomic_DNA"/>
</dbReference>
<proteinExistence type="predicted"/>
<dbReference type="NCBIfam" id="TIGR02532">
    <property type="entry name" value="IV_pilin_GFxxxE"/>
    <property type="match status" value="1"/>
</dbReference>
<keyword evidence="1" id="KW-1133">Transmembrane helix</keyword>
<dbReference type="Gene3D" id="3.30.700.10">
    <property type="entry name" value="Glycoprotein, Type 4 Pilin"/>
    <property type="match status" value="1"/>
</dbReference>
<evidence type="ECO:0000313" key="3">
    <source>
        <dbReference type="Proteomes" id="UP000276437"/>
    </source>
</evidence>
<protein>
    <recommendedName>
        <fullName evidence="4">Prepilin-type N-terminal cleavage/methylation domain-containing protein</fullName>
    </recommendedName>
</protein>
<dbReference type="InterPro" id="IPR012902">
    <property type="entry name" value="N_methyl_site"/>
</dbReference>
<sequence>MRKGGTLIEIVIVIAILSVLAGILVPKIANSVALQELDIAAQELAADIRLVQQFSINAGYGSGALRYTIYFMPDSNPYYWIHDGQKMIKQIYLPKSVCWSNVPSTIRFGIKGIPEAGAAQTIQLRSTTGKSLYIMLAPFTGRVRITDVQTST</sequence>
<dbReference type="KEGG" id="mana:MAMMFC1_04032"/>
<dbReference type="InterPro" id="IPR045584">
    <property type="entry name" value="Pilin-like"/>
</dbReference>
<keyword evidence="1" id="KW-0472">Membrane</keyword>
<keyword evidence="3" id="KW-1185">Reference proteome</keyword>
<organism evidence="2 3">
    <name type="scientific">Methylomusa anaerophila</name>
    <dbReference type="NCBI Taxonomy" id="1930071"/>
    <lineage>
        <taxon>Bacteria</taxon>
        <taxon>Bacillati</taxon>
        <taxon>Bacillota</taxon>
        <taxon>Negativicutes</taxon>
        <taxon>Selenomonadales</taxon>
        <taxon>Sporomusaceae</taxon>
        <taxon>Methylomusa</taxon>
    </lineage>
</organism>
<feature type="transmembrane region" description="Helical" evidence="1">
    <location>
        <begin position="7"/>
        <end position="25"/>
    </location>
</feature>
<evidence type="ECO:0008006" key="4">
    <source>
        <dbReference type="Google" id="ProtNLM"/>
    </source>
</evidence>
<gene>
    <name evidence="2" type="ORF">MAMMFC1_04032</name>
</gene>
<name>A0A348AQH2_9FIRM</name>
<dbReference type="Proteomes" id="UP000276437">
    <property type="component" value="Chromosome"/>
</dbReference>
<evidence type="ECO:0000256" key="1">
    <source>
        <dbReference type="SAM" id="Phobius"/>
    </source>
</evidence>
<reference evidence="2 3" key="1">
    <citation type="journal article" date="2018" name="Int. J. Syst. Evol. Microbiol.">
        <title>Methylomusa anaerophila gen. nov., sp. nov., an anaerobic methanol-utilizing bacterium isolated from a microbial fuel cell.</title>
        <authorList>
            <person name="Amano N."/>
            <person name="Yamamuro A."/>
            <person name="Miyahara M."/>
            <person name="Kouzuma A."/>
            <person name="Abe T."/>
            <person name="Watanabe K."/>
        </authorList>
    </citation>
    <scope>NUCLEOTIDE SEQUENCE [LARGE SCALE GENOMIC DNA]</scope>
    <source>
        <strain evidence="2 3">MMFC1</strain>
    </source>
</reference>
<dbReference type="RefSeq" id="WP_126310166.1">
    <property type="nucleotide sequence ID" value="NZ_AP018449.1"/>
</dbReference>